<gene>
    <name evidence="1" type="ORF">PFICI_03098</name>
</gene>
<sequence length="246" mass="29214">MSEYGDKDRHHVTCETFTSLIQLIVFQLGTEADPMVPYTSSQLAWQVVFRLTDDWIAHPQVLGLRPVSTIRFDEIARDASHLDHHNPRINPPRFEYLSKLLINLWNSSYEKPDRQRVLSSLEPLGKALQDFFSSSSSSSRNSSAEPLPEVWNVINWWLLPPHDEHMFRPAPLIPWDECLAHLKYLEGRLRASRHILDVEKANLVRMWLLEDDSVRMQREQSRQQLKQYDQWFQTQQYKPEQQRRRR</sequence>
<protein>
    <submittedName>
        <fullName evidence="1">Uncharacterized protein</fullName>
    </submittedName>
</protein>
<dbReference type="Proteomes" id="UP000030651">
    <property type="component" value="Unassembled WGS sequence"/>
</dbReference>
<evidence type="ECO:0000313" key="1">
    <source>
        <dbReference type="EMBL" id="ETS85073.1"/>
    </source>
</evidence>
<keyword evidence="2" id="KW-1185">Reference proteome</keyword>
<dbReference type="RefSeq" id="XP_007829870.1">
    <property type="nucleotide sequence ID" value="XM_007831679.1"/>
</dbReference>
<dbReference type="HOGENOM" id="CLU_1129409_0_0_1"/>
<organism evidence="1 2">
    <name type="scientific">Pestalotiopsis fici (strain W106-1 / CGMCC3.15140)</name>
    <dbReference type="NCBI Taxonomy" id="1229662"/>
    <lineage>
        <taxon>Eukaryota</taxon>
        <taxon>Fungi</taxon>
        <taxon>Dikarya</taxon>
        <taxon>Ascomycota</taxon>
        <taxon>Pezizomycotina</taxon>
        <taxon>Sordariomycetes</taxon>
        <taxon>Xylariomycetidae</taxon>
        <taxon>Amphisphaeriales</taxon>
        <taxon>Sporocadaceae</taxon>
        <taxon>Pestalotiopsis</taxon>
    </lineage>
</organism>
<reference evidence="2" key="1">
    <citation type="journal article" date="2015" name="BMC Genomics">
        <title>Genomic and transcriptomic analysis of the endophytic fungus Pestalotiopsis fici reveals its lifestyle and high potential for synthesis of natural products.</title>
        <authorList>
            <person name="Wang X."/>
            <person name="Zhang X."/>
            <person name="Liu L."/>
            <person name="Xiang M."/>
            <person name="Wang W."/>
            <person name="Sun X."/>
            <person name="Che Y."/>
            <person name="Guo L."/>
            <person name="Liu G."/>
            <person name="Guo L."/>
            <person name="Wang C."/>
            <person name="Yin W.B."/>
            <person name="Stadler M."/>
            <person name="Zhang X."/>
            <person name="Liu X."/>
        </authorList>
    </citation>
    <scope>NUCLEOTIDE SEQUENCE [LARGE SCALE GENOMIC DNA]</scope>
    <source>
        <strain evidence="2">W106-1 / CGMCC3.15140</strain>
    </source>
</reference>
<proteinExistence type="predicted"/>
<dbReference type="EMBL" id="KI912110">
    <property type="protein sequence ID" value="ETS85073.1"/>
    <property type="molecule type" value="Genomic_DNA"/>
</dbReference>
<accession>W3XG49</accession>
<dbReference type="OrthoDB" id="10558411at2759"/>
<evidence type="ECO:0000313" key="2">
    <source>
        <dbReference type="Proteomes" id="UP000030651"/>
    </source>
</evidence>
<dbReference type="KEGG" id="pfy:PFICI_03098"/>
<name>W3XG49_PESFW</name>
<dbReference type="InParanoid" id="W3XG49"/>
<dbReference type="AlphaFoldDB" id="W3XG49"/>
<dbReference type="GeneID" id="19268111"/>